<evidence type="ECO:0000256" key="1">
    <source>
        <dbReference type="SAM" id="MobiDB-lite"/>
    </source>
</evidence>
<organism evidence="3">
    <name type="scientific">Pinctada fucata</name>
    <name type="common">Akoya pearl oyster</name>
    <name type="synonym">Pinctada imbricata fucata</name>
    <dbReference type="NCBI Taxonomy" id="50426"/>
    <lineage>
        <taxon>Eukaryota</taxon>
        <taxon>Metazoa</taxon>
        <taxon>Spiralia</taxon>
        <taxon>Lophotrochozoa</taxon>
        <taxon>Mollusca</taxon>
        <taxon>Bivalvia</taxon>
        <taxon>Autobranchia</taxon>
        <taxon>Pteriomorphia</taxon>
        <taxon>Pterioida</taxon>
        <taxon>Pterioidea</taxon>
        <taxon>Pteriidae</taxon>
        <taxon>Pinctada</taxon>
    </lineage>
</organism>
<protein>
    <submittedName>
        <fullName evidence="3">Methyl-CpG-binding domain protein 5</fullName>
    </submittedName>
</protein>
<dbReference type="GO" id="GO:0005634">
    <property type="term" value="C:nucleus"/>
    <property type="evidence" value="ECO:0007669"/>
    <property type="project" value="TreeGrafter"/>
</dbReference>
<dbReference type="InterPro" id="IPR000313">
    <property type="entry name" value="PWWP_dom"/>
</dbReference>
<evidence type="ECO:0000259" key="2">
    <source>
        <dbReference type="PROSITE" id="PS50812"/>
    </source>
</evidence>
<dbReference type="PANTHER" id="PTHR16112:SF16">
    <property type="entry name" value="SIX-BANDED, ISOFORM H"/>
    <property type="match status" value="1"/>
</dbReference>
<feature type="compositionally biased region" description="Polar residues" evidence="1">
    <location>
        <begin position="34"/>
        <end position="43"/>
    </location>
</feature>
<proteinExistence type="evidence at transcript level"/>
<feature type="non-terminal residue" evidence="3">
    <location>
        <position position="1"/>
    </location>
</feature>
<dbReference type="GO" id="GO:0003682">
    <property type="term" value="F:chromatin binding"/>
    <property type="evidence" value="ECO:0007669"/>
    <property type="project" value="TreeGrafter"/>
</dbReference>
<dbReference type="PROSITE" id="PS50812">
    <property type="entry name" value="PWWP"/>
    <property type="match status" value="1"/>
</dbReference>
<evidence type="ECO:0000313" key="3">
    <source>
        <dbReference type="EMBL" id="AJF34882.1"/>
    </source>
</evidence>
<reference evidence="3" key="1">
    <citation type="submission" date="2014-09" db="EMBL/GenBank/DDBJ databases">
        <title>Investigation of the methyl-CpG-binding domain protein 5 mRNA expression in Pinctada fucata.</title>
        <authorList>
            <person name="Li Y."/>
            <person name="Guan Y."/>
            <person name="He M."/>
            <person name="Huang X."/>
        </authorList>
    </citation>
    <scope>NUCLEOTIDE SEQUENCE</scope>
</reference>
<feature type="domain" description="PWWP" evidence="2">
    <location>
        <begin position="95"/>
        <end position="154"/>
    </location>
</feature>
<name>A0A0B5H360_PINFU</name>
<feature type="non-terminal residue" evidence="3">
    <location>
        <position position="168"/>
    </location>
</feature>
<sequence length="168" mass="18855">SRSNVGAAKISEVKVRSEETQEPSVVTRSKRSLRQTANPDSSTVIENVEVPNVPLPEPPRALKRPLEVELAMQDDDSVDTAESPCTSVFPVTFTEGDLIWGQIRGFPSWPGKVVPPSEVIDPEPLETGKLWIKWYGDHTFTQVEQEKLKSLAEGLYTHYRAKEKKKKK</sequence>
<feature type="region of interest" description="Disordered" evidence="1">
    <location>
        <begin position="1"/>
        <end position="43"/>
    </location>
</feature>
<dbReference type="Gene3D" id="2.30.30.140">
    <property type="match status" value="1"/>
</dbReference>
<dbReference type="SMART" id="SM00293">
    <property type="entry name" value="PWWP"/>
    <property type="match status" value="1"/>
</dbReference>
<dbReference type="Pfam" id="PF00855">
    <property type="entry name" value="PWWP"/>
    <property type="match status" value="1"/>
</dbReference>
<dbReference type="SUPFAM" id="SSF63748">
    <property type="entry name" value="Tudor/PWWP/MBT"/>
    <property type="match status" value="1"/>
</dbReference>
<accession>A0A0B5H360</accession>
<dbReference type="GO" id="GO:0010369">
    <property type="term" value="C:chromocenter"/>
    <property type="evidence" value="ECO:0007669"/>
    <property type="project" value="TreeGrafter"/>
</dbReference>
<dbReference type="AlphaFoldDB" id="A0A0B5H360"/>
<dbReference type="PANTHER" id="PTHR16112">
    <property type="entry name" value="METHYL-CPG BINDING PROTEIN, DROSOPHILA"/>
    <property type="match status" value="1"/>
</dbReference>
<dbReference type="EMBL" id="KM816644">
    <property type="protein sequence ID" value="AJF34882.1"/>
    <property type="molecule type" value="mRNA"/>
</dbReference>